<keyword evidence="2" id="KW-0326">Glycosidase</keyword>
<dbReference type="InterPro" id="IPR011081">
    <property type="entry name" value="Big_4"/>
</dbReference>
<gene>
    <name evidence="7" type="ORF">DF200_09050</name>
</gene>
<dbReference type="Pfam" id="PF07532">
    <property type="entry name" value="Big_4"/>
    <property type="match status" value="1"/>
</dbReference>
<dbReference type="OrthoDB" id="9758923at2"/>
<dbReference type="Gene3D" id="2.60.120.200">
    <property type="match status" value="1"/>
</dbReference>
<evidence type="ECO:0000313" key="7">
    <source>
        <dbReference type="EMBL" id="PWG59167.1"/>
    </source>
</evidence>
<dbReference type="SUPFAM" id="SSF49899">
    <property type="entry name" value="Concanavalin A-like lectins/glucanases"/>
    <property type="match status" value="1"/>
</dbReference>
<evidence type="ECO:0000256" key="1">
    <source>
        <dbReference type="ARBA" id="ARBA00022801"/>
    </source>
</evidence>
<keyword evidence="1" id="KW-0378">Hydrolase</keyword>
<dbReference type="GO" id="GO:0016798">
    <property type="term" value="F:hydrolase activity, acting on glycosyl bonds"/>
    <property type="evidence" value="ECO:0007669"/>
    <property type="project" value="UniProtKB-KW"/>
</dbReference>
<dbReference type="InterPro" id="IPR023296">
    <property type="entry name" value="Glyco_hydro_beta-prop_sf"/>
</dbReference>
<protein>
    <recommendedName>
        <fullName evidence="6">BIG2 domain-containing protein</fullName>
    </recommendedName>
</protein>
<comment type="caution">
    <text evidence="7">The sequence shown here is derived from an EMBL/GenBank/DDBJ whole genome shotgun (WGS) entry which is preliminary data.</text>
</comment>
<keyword evidence="5" id="KW-0732">Signal</keyword>
<dbReference type="InterPro" id="IPR003343">
    <property type="entry name" value="Big_2"/>
</dbReference>
<dbReference type="Pfam" id="PF02368">
    <property type="entry name" value="Big_2"/>
    <property type="match status" value="1"/>
</dbReference>
<feature type="compositionally biased region" description="Basic and acidic residues" evidence="3">
    <location>
        <begin position="907"/>
        <end position="921"/>
    </location>
</feature>
<dbReference type="RefSeq" id="WP_109137955.1">
    <property type="nucleotide sequence ID" value="NZ_QFFN01000033.1"/>
</dbReference>
<evidence type="ECO:0000256" key="3">
    <source>
        <dbReference type="SAM" id="MobiDB-lite"/>
    </source>
</evidence>
<evidence type="ECO:0000256" key="4">
    <source>
        <dbReference type="SAM" id="Phobius"/>
    </source>
</evidence>
<feature type="domain" description="BIG2" evidence="6">
    <location>
        <begin position="282"/>
        <end position="357"/>
    </location>
</feature>
<proteinExistence type="predicted"/>
<evidence type="ECO:0000256" key="2">
    <source>
        <dbReference type="ARBA" id="ARBA00023295"/>
    </source>
</evidence>
<evidence type="ECO:0000313" key="8">
    <source>
        <dbReference type="Proteomes" id="UP000245753"/>
    </source>
</evidence>
<keyword evidence="4" id="KW-0812">Transmembrane</keyword>
<dbReference type="SMART" id="SM00635">
    <property type="entry name" value="BID_2"/>
    <property type="match status" value="1"/>
</dbReference>
<reference evidence="7 8" key="1">
    <citation type="journal article" date="2018" name="Int. J. Syst. Evol. Microbiol.">
        <title>Bifidobacterium catulorum sp. nov., a novel taxon from the faeces of the baby common marmoset (Callithrix jacchus).</title>
        <authorList>
            <person name="Modesto M."/>
            <person name="Michelini S."/>
            <person name="Oki K."/>
            <person name="Biavati B."/>
            <person name="Watanabe K."/>
            <person name="Mattarelli P."/>
        </authorList>
    </citation>
    <scope>NUCLEOTIDE SEQUENCE [LARGE SCALE GENOMIC DNA]</scope>
    <source>
        <strain evidence="7 8">MRM 8.19</strain>
    </source>
</reference>
<dbReference type="InterPro" id="IPR013320">
    <property type="entry name" value="ConA-like_dom_sf"/>
</dbReference>
<dbReference type="AlphaFoldDB" id="A0A2U2MQP3"/>
<dbReference type="SUPFAM" id="SSF49373">
    <property type="entry name" value="Invasin/intimin cell-adhesion fragments"/>
    <property type="match status" value="1"/>
</dbReference>
<dbReference type="Proteomes" id="UP000245753">
    <property type="component" value="Unassembled WGS sequence"/>
</dbReference>
<keyword evidence="4" id="KW-0472">Membrane</keyword>
<feature type="region of interest" description="Disordered" evidence="3">
    <location>
        <begin position="886"/>
        <end position="964"/>
    </location>
</feature>
<organism evidence="7 8">
    <name type="scientific">Bifidobacterium catulorum</name>
    <dbReference type="NCBI Taxonomy" id="1630173"/>
    <lineage>
        <taxon>Bacteria</taxon>
        <taxon>Bacillati</taxon>
        <taxon>Actinomycetota</taxon>
        <taxon>Actinomycetes</taxon>
        <taxon>Bifidobacteriales</taxon>
        <taxon>Bifidobacteriaceae</taxon>
        <taxon>Bifidobacterium</taxon>
    </lineage>
</organism>
<feature type="transmembrane region" description="Helical" evidence="4">
    <location>
        <begin position="969"/>
        <end position="990"/>
    </location>
</feature>
<feature type="signal peptide" evidence="5">
    <location>
        <begin position="1"/>
        <end position="29"/>
    </location>
</feature>
<keyword evidence="4" id="KW-1133">Transmembrane helix</keyword>
<sequence>MRRARQLAAWFVALSTLGVGLTLPPVASAEDGDSSASVINTAETTSSNIAAMNTTKAAADPIASFDFNDEPVDGAFVAAKSGAKAAVNGTAKLVAGKDAASGQAAQLGSGFWMHVTKADGSALLAGLNDITISYDSKAAKAAGEWTVFAAPNANQVNGNAPTYLGVLDRTDKTRVERYLNGRDSDAATIDQNVGTKDAWKHVDIAISGKTAKLYVDKKFVASNVNGKELAEILGGSGGVLQIGKGNWGNGEYFTGLLDNLKIYGSALSAADLGVATPTKLHIGGNGVTDDGTLSLKEGSSVALSTTVEPSSADPTVTWESNNPAVATVSATGKVTGVKAGTVTITATSEAAPNVKTELKVTVTQVKADDAYGYVMVHFMENRGGYSEKIYLDISRGDDATQWDQLNGGEPILTNNESTTGVRDPFIAYNPESKTYYVLATDLRVFGGDNAGWGTWSTNYSTKLHVWSSKDLIHFSDMNELETATADKYTDKPVKTQTLNDSVTGKKITDIGMAWAPEATWVPNFYDLNDDGIANGSDADKPANEKGGAFVMYWSVSAKYEGENNRPGEKVTHVLWAATKDFTNATYMFGGVYVPNSKYNTGNTIDTTMLQNDGRTYRTTGSGVIFMEYTDRADWWRANDKGQYATDPAEGWVLRQTNIGHTLGSSQEGANGFKVNGQNKWYMFVDNYGSVAAGARYGYNLLESDDLDAADGNAWSVLKADDYFLTANTKHGGVVSLTKAQYDAIRAADAKATDNKGLKAADVSVKKNASDDDVQAALPATQNVTLANGHGTAERDVTWDVSGVDTAKPGEYTVTGTVDTIGANKNHWKWTNAAGEAKTDMDDLGNAAGANNSWKQTGGFVDNATAAKNRPLYSSTAITVTAKVKVSDDGAVTPDPDKPTPDPEPSEPGDKPSDKPTTEPSDKPGNGNDSGSAVKPGGGSDGSAAGADGSTNAKYGGDERRSGSLSKTGVAVGAVAFVVVALSGVGVALTLRRRHV</sequence>
<evidence type="ECO:0000256" key="5">
    <source>
        <dbReference type="SAM" id="SignalP"/>
    </source>
</evidence>
<dbReference type="SUPFAM" id="SSF75005">
    <property type="entry name" value="Arabinanase/levansucrase/invertase"/>
    <property type="match status" value="1"/>
</dbReference>
<evidence type="ECO:0000259" key="6">
    <source>
        <dbReference type="SMART" id="SM00635"/>
    </source>
</evidence>
<dbReference type="Pfam" id="PF13385">
    <property type="entry name" value="Laminin_G_3"/>
    <property type="match status" value="1"/>
</dbReference>
<dbReference type="CDD" id="cd08983">
    <property type="entry name" value="GH43_Bt3655-like"/>
    <property type="match status" value="1"/>
</dbReference>
<dbReference type="Gene3D" id="2.60.40.1080">
    <property type="match status" value="1"/>
</dbReference>
<dbReference type="Gene3D" id="2.115.10.20">
    <property type="entry name" value="Glycosyl hydrolase domain, family 43"/>
    <property type="match status" value="1"/>
</dbReference>
<accession>A0A2U2MQP3</accession>
<name>A0A2U2MQP3_9BIFI</name>
<dbReference type="InterPro" id="IPR008964">
    <property type="entry name" value="Invasin/intimin_cell_adhesion"/>
</dbReference>
<dbReference type="EMBL" id="QFFN01000033">
    <property type="protein sequence ID" value="PWG59167.1"/>
    <property type="molecule type" value="Genomic_DNA"/>
</dbReference>
<keyword evidence="8" id="KW-1185">Reference proteome</keyword>
<feature type="chain" id="PRO_5015477006" description="BIG2 domain-containing protein" evidence="5">
    <location>
        <begin position="30"/>
        <end position="995"/>
    </location>
</feature>